<dbReference type="NCBIfam" id="TIGR01460">
    <property type="entry name" value="HAD-SF-IIA"/>
    <property type="match status" value="1"/>
</dbReference>
<comment type="cofactor">
    <cofactor evidence="7">
        <name>Mg(2+)</name>
        <dbReference type="ChEBI" id="CHEBI:18420"/>
    </cofactor>
    <text evidence="7">Divalent metal ions. Mg(2+) is the most effective.</text>
</comment>
<feature type="binding site" evidence="7">
    <location>
        <position position="206"/>
    </location>
    <ligand>
        <name>Mg(2+)</name>
        <dbReference type="ChEBI" id="CHEBI:18420"/>
    </ligand>
</feature>
<dbReference type="Proteomes" id="UP001290462">
    <property type="component" value="Unassembled WGS sequence"/>
</dbReference>
<evidence type="ECO:0000256" key="6">
    <source>
        <dbReference type="PIRSR" id="PIRSR000915-2"/>
    </source>
</evidence>
<dbReference type="FunFam" id="3.40.50.1000:FF:000053">
    <property type="entry name" value="TIGR01457 family HAD hydrolase"/>
    <property type="match status" value="1"/>
</dbReference>
<feature type="binding site" evidence="7">
    <location>
        <position position="11"/>
    </location>
    <ligand>
        <name>Mg(2+)</name>
        <dbReference type="ChEBI" id="CHEBI:18420"/>
    </ligand>
</feature>
<dbReference type="RefSeq" id="WP_010051177.1">
    <property type="nucleotide sequence ID" value="NZ_BJOJ01000021.1"/>
</dbReference>
<keyword evidence="4 7" id="KW-0460">Magnesium</keyword>
<dbReference type="GO" id="GO:0046872">
    <property type="term" value="F:metal ion binding"/>
    <property type="evidence" value="ECO:0007669"/>
    <property type="project" value="UniProtKB-KW"/>
</dbReference>
<dbReference type="GO" id="GO:0005737">
    <property type="term" value="C:cytoplasm"/>
    <property type="evidence" value="ECO:0007669"/>
    <property type="project" value="TreeGrafter"/>
</dbReference>
<name>A0AAW9K3X3_CARML</name>
<evidence type="ECO:0000313" key="8">
    <source>
        <dbReference type="EMBL" id="MDZ5757048.1"/>
    </source>
</evidence>
<dbReference type="AlphaFoldDB" id="A0AAW9K3X3"/>
<organism evidence="8 9">
    <name type="scientific">Carnobacterium maltaromaticum</name>
    <name type="common">Carnobacterium piscicola</name>
    <dbReference type="NCBI Taxonomy" id="2751"/>
    <lineage>
        <taxon>Bacteria</taxon>
        <taxon>Bacillati</taxon>
        <taxon>Bacillota</taxon>
        <taxon>Bacilli</taxon>
        <taxon>Lactobacillales</taxon>
        <taxon>Carnobacteriaceae</taxon>
        <taxon>Carnobacterium</taxon>
    </lineage>
</organism>
<protein>
    <submittedName>
        <fullName evidence="8">TIGR01457 family HAD-type hydrolase</fullName>
    </submittedName>
</protein>
<feature type="binding site" evidence="6">
    <location>
        <position position="181"/>
    </location>
    <ligand>
        <name>substrate</name>
    </ligand>
</feature>
<dbReference type="SUPFAM" id="SSF56784">
    <property type="entry name" value="HAD-like"/>
    <property type="match status" value="1"/>
</dbReference>
<comment type="caution">
    <text evidence="8">The sequence shown here is derived from an EMBL/GenBank/DDBJ whole genome shotgun (WGS) entry which is preliminary data.</text>
</comment>
<dbReference type="InterPro" id="IPR036412">
    <property type="entry name" value="HAD-like_sf"/>
</dbReference>
<evidence type="ECO:0000256" key="3">
    <source>
        <dbReference type="ARBA" id="ARBA00022801"/>
    </source>
</evidence>
<feature type="active site" description="Proton donor" evidence="5">
    <location>
        <position position="11"/>
    </location>
</feature>
<dbReference type="Gene3D" id="3.40.50.1000">
    <property type="entry name" value="HAD superfamily/HAD-like"/>
    <property type="match status" value="2"/>
</dbReference>
<dbReference type="SFLD" id="SFLDS00003">
    <property type="entry name" value="Haloacid_Dehalogenase"/>
    <property type="match status" value="1"/>
</dbReference>
<sequence length="254" mass="27872">MKYKGYLIDLDGTMYRGSEPIPAATAFIKRLQAEKIPFLFVTNNTTKSQEEVVKNLSTNFDIHVTEAEVYTGSIATAAYLKSLDKGNKVYAIGEAGLKLALSEAGFVEEETNPDYVVVALDRNVHYHNFELATLAIHRGARFISTNKDTNLPSEKGLIPGAGALTALIIASTKKQPTYIGKPEAIIMEEALKVIGLDKSDVLMVGDNYETDIMAGIQNEIDSLLVLSGFTSEKDLEKVAKQPTYVVKSLAEWEF</sequence>
<dbReference type="InterPro" id="IPR006354">
    <property type="entry name" value="HAD-SF_hydro_IIA_hyp1"/>
</dbReference>
<feature type="binding site" evidence="7">
    <location>
        <position position="9"/>
    </location>
    <ligand>
        <name>Mg(2+)</name>
        <dbReference type="ChEBI" id="CHEBI:18420"/>
    </ligand>
</feature>
<evidence type="ECO:0000256" key="2">
    <source>
        <dbReference type="ARBA" id="ARBA00022723"/>
    </source>
</evidence>
<feature type="active site" description="Nucleophile" evidence="5">
    <location>
        <position position="9"/>
    </location>
</feature>
<dbReference type="InterPro" id="IPR006357">
    <property type="entry name" value="HAD-SF_hydro_IIA"/>
</dbReference>
<evidence type="ECO:0000256" key="5">
    <source>
        <dbReference type="PIRSR" id="PIRSR000915-1"/>
    </source>
</evidence>
<evidence type="ECO:0000256" key="4">
    <source>
        <dbReference type="ARBA" id="ARBA00022842"/>
    </source>
</evidence>
<evidence type="ECO:0000313" key="9">
    <source>
        <dbReference type="Proteomes" id="UP001290462"/>
    </source>
</evidence>
<dbReference type="SFLD" id="SFLDG01139">
    <property type="entry name" value="C2.A:_Pyridoxal_Phosphate_Phos"/>
    <property type="match status" value="1"/>
</dbReference>
<gene>
    <name evidence="8" type="ORF">RAK27_00065</name>
</gene>
<dbReference type="NCBIfam" id="TIGR01457">
    <property type="entry name" value="HAD-SF-IIA-hyp2"/>
    <property type="match status" value="1"/>
</dbReference>
<dbReference type="EMBL" id="JAVBVO010000001">
    <property type="protein sequence ID" value="MDZ5757048.1"/>
    <property type="molecule type" value="Genomic_DNA"/>
</dbReference>
<proteinExistence type="inferred from homology"/>
<dbReference type="Pfam" id="PF13344">
    <property type="entry name" value="Hydrolase_6"/>
    <property type="match status" value="1"/>
</dbReference>
<keyword evidence="3 8" id="KW-0378">Hydrolase</keyword>
<dbReference type="PANTHER" id="PTHR19288:SF46">
    <property type="entry name" value="HALOACID DEHALOGENASE-LIKE HYDROLASE DOMAIN-CONTAINING PROTEIN 2"/>
    <property type="match status" value="1"/>
</dbReference>
<dbReference type="Pfam" id="PF13242">
    <property type="entry name" value="Hydrolase_like"/>
    <property type="match status" value="1"/>
</dbReference>
<evidence type="ECO:0000256" key="7">
    <source>
        <dbReference type="PIRSR" id="PIRSR000915-3"/>
    </source>
</evidence>
<dbReference type="InterPro" id="IPR023214">
    <property type="entry name" value="HAD_sf"/>
</dbReference>
<dbReference type="PANTHER" id="PTHR19288">
    <property type="entry name" value="4-NITROPHENYLPHOSPHATASE-RELATED"/>
    <property type="match status" value="1"/>
</dbReference>
<dbReference type="GO" id="GO:0016791">
    <property type="term" value="F:phosphatase activity"/>
    <property type="evidence" value="ECO:0007669"/>
    <property type="project" value="TreeGrafter"/>
</dbReference>
<comment type="similarity">
    <text evidence="1">Belongs to the HAD-like hydrolase superfamily. NagD family.</text>
</comment>
<reference evidence="8" key="1">
    <citation type="submission" date="2023-08" db="EMBL/GenBank/DDBJ databases">
        <title>Genomic characterization of piscicolin 126 produced by Carnobacterium maltaromaticum CM22 strain isolated from salmon (Salmo salar).</title>
        <authorList>
            <person name="Gonzalez-Gragera E."/>
            <person name="Garcia-Lopez J.D."/>
            <person name="Teso-Perez C."/>
            <person name="Gimenez-Hernandez I."/>
            <person name="Peralta-Sanchez J.M."/>
            <person name="Valdivia E."/>
            <person name="Montalban-Lopez M."/>
            <person name="Martin-Platero A.M."/>
            <person name="Banos A."/>
            <person name="Martinez-Bueno M."/>
        </authorList>
    </citation>
    <scope>NUCLEOTIDE SEQUENCE</scope>
    <source>
        <strain evidence="8">CM22</strain>
    </source>
</reference>
<dbReference type="CDD" id="cd07530">
    <property type="entry name" value="HAD_Pase_UmpH-like"/>
    <property type="match status" value="1"/>
</dbReference>
<keyword evidence="2 7" id="KW-0479">Metal-binding</keyword>
<evidence type="ECO:0000256" key="1">
    <source>
        <dbReference type="ARBA" id="ARBA00006696"/>
    </source>
</evidence>
<dbReference type="PIRSF" id="PIRSF000915">
    <property type="entry name" value="PGP-type_phosphatase"/>
    <property type="match status" value="1"/>
</dbReference>
<accession>A0AAW9K3X3</accession>